<evidence type="ECO:0000256" key="4">
    <source>
        <dbReference type="ARBA" id="ARBA00023242"/>
    </source>
</evidence>
<dbReference type="CDD" id="cd00067">
    <property type="entry name" value="GAL4"/>
    <property type="match status" value="1"/>
</dbReference>
<dbReference type="SUPFAM" id="SSF51430">
    <property type="entry name" value="NAD(P)-linked oxidoreductase"/>
    <property type="match status" value="1"/>
</dbReference>
<dbReference type="Gene3D" id="4.10.240.10">
    <property type="entry name" value="Zn(2)-C6 fungal-type DNA-binding domain"/>
    <property type="match status" value="1"/>
</dbReference>
<evidence type="ECO:0000256" key="3">
    <source>
        <dbReference type="ARBA" id="ARBA00023002"/>
    </source>
</evidence>
<evidence type="ECO:0000256" key="5">
    <source>
        <dbReference type="SAM" id="MobiDB-lite"/>
    </source>
</evidence>
<dbReference type="InterPro" id="IPR036812">
    <property type="entry name" value="NAD(P)_OxRdtase_dom_sf"/>
</dbReference>
<dbReference type="CDD" id="cd12148">
    <property type="entry name" value="fungal_TF_MHR"/>
    <property type="match status" value="1"/>
</dbReference>
<dbReference type="SMART" id="SM00066">
    <property type="entry name" value="GAL4"/>
    <property type="match status" value="1"/>
</dbReference>
<comment type="caution">
    <text evidence="7">The sequence shown here is derived from an EMBL/GenBank/DDBJ whole genome shotgun (WGS) entry which is preliminary data.</text>
</comment>
<evidence type="ECO:0000313" key="7">
    <source>
        <dbReference type="EMBL" id="KAH7157768.1"/>
    </source>
</evidence>
<dbReference type="Proteomes" id="UP000717696">
    <property type="component" value="Unassembled WGS sequence"/>
</dbReference>
<dbReference type="PANTHER" id="PTHR43150">
    <property type="entry name" value="HYPERKINETIC, ISOFORM M"/>
    <property type="match status" value="1"/>
</dbReference>
<dbReference type="InterPro" id="IPR023210">
    <property type="entry name" value="NADP_OxRdtase_dom"/>
</dbReference>
<dbReference type="PRINTS" id="PR01577">
    <property type="entry name" value="KCNABCHANNEL"/>
</dbReference>
<organism evidence="7 8">
    <name type="scientific">Dactylonectria estremocensis</name>
    <dbReference type="NCBI Taxonomy" id="1079267"/>
    <lineage>
        <taxon>Eukaryota</taxon>
        <taxon>Fungi</taxon>
        <taxon>Dikarya</taxon>
        <taxon>Ascomycota</taxon>
        <taxon>Pezizomycotina</taxon>
        <taxon>Sordariomycetes</taxon>
        <taxon>Hypocreomycetidae</taxon>
        <taxon>Hypocreales</taxon>
        <taxon>Nectriaceae</taxon>
        <taxon>Dactylonectria</taxon>
    </lineage>
</organism>
<dbReference type="PROSITE" id="PS50048">
    <property type="entry name" value="ZN2_CY6_FUNGAL_2"/>
    <property type="match status" value="1"/>
</dbReference>
<proteinExistence type="inferred from homology"/>
<keyword evidence="3" id="KW-0560">Oxidoreductase</keyword>
<keyword evidence="2" id="KW-0521">NADP</keyword>
<accession>A0A9P9FD38</accession>
<gene>
    <name evidence="7" type="ORF">B0J13DRAFT_435282</name>
</gene>
<dbReference type="InterPro" id="IPR001138">
    <property type="entry name" value="Zn2Cys6_DnaBD"/>
</dbReference>
<dbReference type="SUPFAM" id="SSF57701">
    <property type="entry name" value="Zn2/Cys6 DNA-binding domain"/>
    <property type="match status" value="1"/>
</dbReference>
<reference evidence="7" key="1">
    <citation type="journal article" date="2021" name="Nat. Commun.">
        <title>Genetic determinants of endophytism in the Arabidopsis root mycobiome.</title>
        <authorList>
            <person name="Mesny F."/>
            <person name="Miyauchi S."/>
            <person name="Thiergart T."/>
            <person name="Pickel B."/>
            <person name="Atanasova L."/>
            <person name="Karlsson M."/>
            <person name="Huettel B."/>
            <person name="Barry K.W."/>
            <person name="Haridas S."/>
            <person name="Chen C."/>
            <person name="Bauer D."/>
            <person name="Andreopoulos W."/>
            <person name="Pangilinan J."/>
            <person name="LaButti K."/>
            <person name="Riley R."/>
            <person name="Lipzen A."/>
            <person name="Clum A."/>
            <person name="Drula E."/>
            <person name="Henrissat B."/>
            <person name="Kohler A."/>
            <person name="Grigoriev I.V."/>
            <person name="Martin F.M."/>
            <person name="Hacquard S."/>
        </authorList>
    </citation>
    <scope>NUCLEOTIDE SEQUENCE</scope>
    <source>
        <strain evidence="7">MPI-CAGE-AT-0021</strain>
    </source>
</reference>
<protein>
    <submittedName>
        <fullName evidence="7">NADP-dependent oxidoreductase domain-containing protein</fullName>
    </submittedName>
</protein>
<dbReference type="GO" id="GO:0016491">
    <property type="term" value="F:oxidoreductase activity"/>
    <property type="evidence" value="ECO:0007669"/>
    <property type="project" value="UniProtKB-KW"/>
</dbReference>
<feature type="compositionally biased region" description="Polar residues" evidence="5">
    <location>
        <begin position="105"/>
        <end position="114"/>
    </location>
</feature>
<keyword evidence="8" id="KW-1185">Reference proteome</keyword>
<comment type="similarity">
    <text evidence="1">Belongs to the shaker potassium channel beta subunit family.</text>
</comment>
<evidence type="ECO:0000256" key="1">
    <source>
        <dbReference type="ARBA" id="ARBA00006515"/>
    </source>
</evidence>
<dbReference type="EMBL" id="JAGMUU010000003">
    <property type="protein sequence ID" value="KAH7157768.1"/>
    <property type="molecule type" value="Genomic_DNA"/>
</dbReference>
<dbReference type="PANTHER" id="PTHR43150:SF6">
    <property type="entry name" value="VIC POTASSIUM ION CHANNEL, BETA SUBUNIT (EUROFUNG)"/>
    <property type="match status" value="1"/>
</dbReference>
<dbReference type="Gene3D" id="3.20.20.100">
    <property type="entry name" value="NADP-dependent oxidoreductase domain"/>
    <property type="match status" value="1"/>
</dbReference>
<keyword evidence="4" id="KW-0539">Nucleus</keyword>
<dbReference type="InterPro" id="IPR036864">
    <property type="entry name" value="Zn2-C6_fun-type_DNA-bd_sf"/>
</dbReference>
<dbReference type="PROSITE" id="PS00463">
    <property type="entry name" value="ZN2_CY6_FUNGAL_1"/>
    <property type="match status" value="1"/>
</dbReference>
<dbReference type="GO" id="GO:0008270">
    <property type="term" value="F:zinc ion binding"/>
    <property type="evidence" value="ECO:0007669"/>
    <property type="project" value="InterPro"/>
</dbReference>
<evidence type="ECO:0000256" key="2">
    <source>
        <dbReference type="ARBA" id="ARBA00022857"/>
    </source>
</evidence>
<name>A0A9P9FD38_9HYPO</name>
<dbReference type="AlphaFoldDB" id="A0A9P9FD38"/>
<dbReference type="GO" id="GO:0000981">
    <property type="term" value="F:DNA-binding transcription factor activity, RNA polymerase II-specific"/>
    <property type="evidence" value="ECO:0007669"/>
    <property type="project" value="InterPro"/>
</dbReference>
<feature type="region of interest" description="Disordered" evidence="5">
    <location>
        <begin position="83"/>
        <end position="124"/>
    </location>
</feature>
<dbReference type="Pfam" id="PF00172">
    <property type="entry name" value="Zn_clus"/>
    <property type="match status" value="1"/>
</dbReference>
<dbReference type="InterPro" id="IPR005399">
    <property type="entry name" value="K_chnl_volt-dep_bsu_KCNAB-rel"/>
</dbReference>
<feature type="domain" description="Zn(2)-C6 fungal-type" evidence="6">
    <location>
        <begin position="35"/>
        <end position="64"/>
    </location>
</feature>
<evidence type="ECO:0000313" key="8">
    <source>
        <dbReference type="Proteomes" id="UP000717696"/>
    </source>
</evidence>
<sequence>MAQDHPKSPPPLAPPTGGSVTASSSSSRSKLARRACDSCKVRKIRCSEIPPCNGCVASGIECTFIRLQATRGPRGLRARTIDKIQRKRRGESLDSRSRDPSSLSNASDLSNPPTGGQDKGQPTPLIDELPHLMAILDTYAERLFPIWPVVDAADLKRQLLETPSQVNPARHLANAVALAAVAQLRLETPWQPSVDQAEASGLSERLDLLDALRISFFLHIYHENAAPGGTKSLVYLREAITQAQILRLDRESTYAALSETDQQVSRRVLWLLFVTERGVALLHKLPIVLKPNILFPWFGGADDQAQVLPAFLKLVHLFWVFDQSGIFEILRNADSDVPNMASVAKNCLELLQQRLLDSVGDDDWGPINDVQRADMFVTRQWMRAVLWRAALRFGIVIPSMNPVTIAKDFLSLVSQLPTTALESHGPTLEFKTFEIATAVIDAMASNHPAASTEQPGIILRRLRDILSSTRGGNKTLLSLLTMKIEAASESGLLTETANEEMVSDGIIFNLEQQPSWQAVDVLTASTDMTMPTYQFMEEQASQISWAPLDLGYLIRSPSPLTRMLLESIPRDATEKDQAVAYDTIPKLSCVICEYPPNWQVLETHTTPATHLLLSSTSCTMAWPEPRNTGMLYRRLGRSGLHVSAISLGSWMTYGGYAQDEESFACMKKAYDLGINFFDTAENYTAGQAEVVMGKALKHFGWKRSDLVISTKINWGAVNGDILINNHGLSRKHIIEGLEASLERLQLKYVDVVYAHRPDRLTPMEETVRAFNYVIDQGMALYWGTSEWSADEIAEAVGIARDLRMIAPIVEQPQYNMLVREKVEGQFQRLYERTGLGLTTFSPIKMGLLSGKYNDVIDGQPPKDSRFGASKDGFADFMRGRMGTDSWKEEIEQVRQLKPVADRLGVSQSQLAVAWCLKNPHVSSVITGASRPEQLEETVGALKILDKLTPEVMDEIDAITKNKVELDPARQS</sequence>
<dbReference type="OrthoDB" id="2740448at2759"/>
<feature type="region of interest" description="Disordered" evidence="5">
    <location>
        <begin position="1"/>
        <end position="30"/>
    </location>
</feature>
<evidence type="ECO:0000259" key="6">
    <source>
        <dbReference type="PROSITE" id="PS50048"/>
    </source>
</evidence>
<feature type="compositionally biased region" description="Basic and acidic residues" evidence="5">
    <location>
        <begin position="83"/>
        <end position="99"/>
    </location>
</feature>
<dbReference type="Pfam" id="PF00248">
    <property type="entry name" value="Aldo_ket_red"/>
    <property type="match status" value="1"/>
</dbReference>